<organism evidence="1">
    <name type="scientific">gut metagenome</name>
    <dbReference type="NCBI Taxonomy" id="749906"/>
    <lineage>
        <taxon>unclassified sequences</taxon>
        <taxon>metagenomes</taxon>
        <taxon>organismal metagenomes</taxon>
    </lineage>
</organism>
<evidence type="ECO:0000313" key="1">
    <source>
        <dbReference type="EMBL" id="EJW93746.1"/>
    </source>
</evidence>
<protein>
    <submittedName>
        <fullName evidence="1">Uncharacterized protein</fullName>
    </submittedName>
</protein>
<comment type="caution">
    <text evidence="1">The sequence shown here is derived from an EMBL/GenBank/DDBJ whole genome shotgun (WGS) entry which is preliminary data.</text>
</comment>
<accession>J9FFQ1</accession>
<proteinExistence type="predicted"/>
<reference evidence="1" key="1">
    <citation type="journal article" date="2012" name="PLoS ONE">
        <title>Gene sets for utilization of primary and secondary nutrition supplies in the distal gut of endangered iberian lynx.</title>
        <authorList>
            <person name="Alcaide M."/>
            <person name="Messina E."/>
            <person name="Richter M."/>
            <person name="Bargiela R."/>
            <person name="Peplies J."/>
            <person name="Huws S.A."/>
            <person name="Newbold C.J."/>
            <person name="Golyshin P.N."/>
            <person name="Simon M.A."/>
            <person name="Lopez G."/>
            <person name="Yakimov M.M."/>
            <person name="Ferrer M."/>
        </authorList>
    </citation>
    <scope>NUCLEOTIDE SEQUENCE</scope>
</reference>
<gene>
    <name evidence="1" type="ORF">EVA_18148</name>
</gene>
<dbReference type="EMBL" id="AMCI01006779">
    <property type="protein sequence ID" value="EJW93746.1"/>
    <property type="molecule type" value="Genomic_DNA"/>
</dbReference>
<sequence length="48" mass="5442">MRGSSCFNCSKATISFSLCVFCSWISKRRLRFFFEFGIFSQTAKASAS</sequence>
<dbReference type="AlphaFoldDB" id="J9FFQ1"/>
<name>J9FFQ1_9ZZZZ</name>